<feature type="transmembrane region" description="Helical" evidence="8">
    <location>
        <begin position="29"/>
        <end position="50"/>
    </location>
</feature>
<sequence>MLTALALGLALLGLLAVVALVPAGRRAGLVVLAGSALLSAGFALLAAGALAFGLPEGVLVLPFGPAWGAMSLALDGLSAWFLLLLGLVGLSASLFALGGPGRGLVAWPLFLGGMGLALLAADGFTLLLGFELMSLASWALVALDHREAGNREAARLYLVFAALAGTCLVPAFGLLGALDFAAIRAAPPEGWRAVAVLALGLIGAGAKAGLVPLHLWLPLAHPAAPSPASALMSGVMTKVALYVLARLLLDLCGPVQPGWWGVPLLAAGAASALLGALRANLEEDAKVALACSTIENVGLVTMALGLALLFRGADLGPMAALAAGAALLHAMAHGLFKALLFLVAGAVQHAAGSRRLDRLGGLIHAMPRTALAALVGIGAAAALPPLSGFASEWLLLQALLGGWRLGEIGLQVVAAAALALAAMAVALAAAAMLRLFGLAFLGRPRSPRGAGAREANRFELAGMAVPAVLTLLIGLFPGLALALAAPGIRVLVGPAAMPPVVGLAIGAGEGHSAYAPLVVLLLLGLVLVTLWLVVRRRSPALAERGPAWNGGFIDPPPEFVFGDPLSQPSAAGMAQPLRRMLGGSLLAGREAVTMPPPGDTRPARLEAGFEDRAALALPTPAARLRDAIADQVERLRGLTLRGSLSLGFATLVGLLALLAWLEAR</sequence>
<evidence type="ECO:0000256" key="3">
    <source>
        <dbReference type="ARBA" id="ARBA00022692"/>
    </source>
</evidence>
<organism evidence="10 11">
    <name type="scientific">Belnapia arida</name>
    <dbReference type="NCBI Taxonomy" id="2804533"/>
    <lineage>
        <taxon>Bacteria</taxon>
        <taxon>Pseudomonadati</taxon>
        <taxon>Pseudomonadota</taxon>
        <taxon>Alphaproteobacteria</taxon>
        <taxon>Acetobacterales</taxon>
        <taxon>Roseomonadaceae</taxon>
        <taxon>Belnapia</taxon>
    </lineage>
</organism>
<keyword evidence="4 8" id="KW-1133">Transmembrane helix</keyword>
<feature type="transmembrane region" description="Helical" evidence="8">
    <location>
        <begin position="228"/>
        <end position="245"/>
    </location>
</feature>
<accession>A0ABS1TXN5</accession>
<feature type="transmembrane region" description="Helical" evidence="8">
    <location>
        <begin position="156"/>
        <end position="178"/>
    </location>
</feature>
<reference evidence="10 11" key="1">
    <citation type="submission" date="2021-01" db="EMBL/GenBank/DDBJ databases">
        <title>Belnapia mucosa sp. nov. and Belnapia arida sp. nov., isolated from the Tabernas Desert (Almeria, Spain).</title>
        <authorList>
            <person name="Molina-Menor E."/>
            <person name="Vidal-Verdu A."/>
            <person name="Calonge A."/>
            <person name="Satari L."/>
            <person name="Pereto J."/>
            <person name="Porcar M."/>
        </authorList>
    </citation>
    <scope>NUCLEOTIDE SEQUENCE [LARGE SCALE GENOMIC DNA]</scope>
    <source>
        <strain evidence="10 11">T18</strain>
    </source>
</reference>
<evidence type="ECO:0000313" key="11">
    <source>
        <dbReference type="Proteomes" id="UP000660885"/>
    </source>
</evidence>
<gene>
    <name evidence="10" type="ORF">JMJ56_03190</name>
</gene>
<feature type="transmembrane region" description="Helical" evidence="8">
    <location>
        <begin position="408"/>
        <end position="441"/>
    </location>
</feature>
<keyword evidence="11" id="KW-1185">Reference proteome</keyword>
<feature type="transmembrane region" description="Helical" evidence="8">
    <location>
        <begin position="644"/>
        <end position="661"/>
    </location>
</feature>
<dbReference type="Pfam" id="PF00361">
    <property type="entry name" value="Proton_antipo_M"/>
    <property type="match status" value="1"/>
</dbReference>
<evidence type="ECO:0000256" key="1">
    <source>
        <dbReference type="ARBA" id="ARBA00004651"/>
    </source>
</evidence>
<dbReference type="RefSeq" id="WP_202830139.1">
    <property type="nucleotide sequence ID" value="NZ_JAETWB010000001.1"/>
</dbReference>
<dbReference type="Proteomes" id="UP000660885">
    <property type="component" value="Unassembled WGS sequence"/>
</dbReference>
<comment type="subcellular location">
    <subcellularLocation>
        <location evidence="1">Cell membrane</location>
        <topology evidence="1">Multi-pass membrane protein</topology>
    </subcellularLocation>
    <subcellularLocation>
        <location evidence="7">Membrane</location>
        <topology evidence="7">Multi-pass membrane protein</topology>
    </subcellularLocation>
</comment>
<dbReference type="InterPro" id="IPR052175">
    <property type="entry name" value="ComplexI-like_HydComp"/>
</dbReference>
<keyword evidence="6 8" id="KW-0472">Membrane</keyword>
<feature type="transmembrane region" description="Helical" evidence="8">
    <location>
        <begin position="257"/>
        <end position="277"/>
    </location>
</feature>
<keyword evidence="2" id="KW-1003">Cell membrane</keyword>
<feature type="transmembrane region" description="Helical" evidence="8">
    <location>
        <begin position="462"/>
        <end position="492"/>
    </location>
</feature>
<evidence type="ECO:0000256" key="7">
    <source>
        <dbReference type="RuleBase" id="RU000320"/>
    </source>
</evidence>
<feature type="transmembrane region" description="Helical" evidence="8">
    <location>
        <begin position="368"/>
        <end position="388"/>
    </location>
</feature>
<evidence type="ECO:0000256" key="4">
    <source>
        <dbReference type="ARBA" id="ARBA00022989"/>
    </source>
</evidence>
<proteinExistence type="predicted"/>
<protein>
    <submittedName>
        <fullName evidence="10">Hydrogenase 4 subunit B</fullName>
    </submittedName>
</protein>
<feature type="transmembrane region" description="Helical" evidence="8">
    <location>
        <begin position="127"/>
        <end position="144"/>
    </location>
</feature>
<comment type="caution">
    <text evidence="10">The sequence shown here is derived from an EMBL/GenBank/DDBJ whole genome shotgun (WGS) entry which is preliminary data.</text>
</comment>
<feature type="transmembrane region" description="Helical" evidence="8">
    <location>
        <begin position="104"/>
        <end position="121"/>
    </location>
</feature>
<evidence type="ECO:0000256" key="5">
    <source>
        <dbReference type="ARBA" id="ARBA00023002"/>
    </source>
</evidence>
<keyword evidence="5" id="KW-0560">Oxidoreductase</keyword>
<feature type="transmembrane region" description="Helical" evidence="8">
    <location>
        <begin position="190"/>
        <end position="216"/>
    </location>
</feature>
<dbReference type="EMBL" id="JAETWB010000001">
    <property type="protein sequence ID" value="MBL6076995.1"/>
    <property type="molecule type" value="Genomic_DNA"/>
</dbReference>
<feature type="domain" description="NADH:quinone oxidoreductase/Mrp antiporter transmembrane" evidence="9">
    <location>
        <begin position="122"/>
        <end position="400"/>
    </location>
</feature>
<dbReference type="PANTHER" id="PTHR42682">
    <property type="entry name" value="HYDROGENASE-4 COMPONENT F"/>
    <property type="match status" value="1"/>
</dbReference>
<feature type="transmembrane region" description="Helical" evidence="8">
    <location>
        <begin position="80"/>
        <end position="97"/>
    </location>
</feature>
<evidence type="ECO:0000313" key="10">
    <source>
        <dbReference type="EMBL" id="MBL6076995.1"/>
    </source>
</evidence>
<feature type="transmembrane region" description="Helical" evidence="8">
    <location>
        <begin position="322"/>
        <end position="347"/>
    </location>
</feature>
<keyword evidence="3 7" id="KW-0812">Transmembrane</keyword>
<name>A0ABS1TXN5_9PROT</name>
<evidence type="ECO:0000259" key="9">
    <source>
        <dbReference type="Pfam" id="PF00361"/>
    </source>
</evidence>
<feature type="transmembrane region" description="Helical" evidence="8">
    <location>
        <begin position="289"/>
        <end position="310"/>
    </location>
</feature>
<evidence type="ECO:0000256" key="2">
    <source>
        <dbReference type="ARBA" id="ARBA00022475"/>
    </source>
</evidence>
<evidence type="ECO:0000256" key="6">
    <source>
        <dbReference type="ARBA" id="ARBA00023136"/>
    </source>
</evidence>
<dbReference type="PANTHER" id="PTHR42682:SF3">
    <property type="entry name" value="FORMATE HYDROGENLYASE SUBUNIT 3-RELATED"/>
    <property type="match status" value="1"/>
</dbReference>
<evidence type="ECO:0000256" key="8">
    <source>
        <dbReference type="SAM" id="Phobius"/>
    </source>
</evidence>
<feature type="transmembrane region" description="Helical" evidence="8">
    <location>
        <begin position="512"/>
        <end position="534"/>
    </location>
</feature>
<dbReference type="InterPro" id="IPR001750">
    <property type="entry name" value="ND/Mrp_TM"/>
</dbReference>